<accession>A0A075GUZ0</accession>
<organism evidence="1">
    <name type="scientific">uncultured marine group II/III euryarchaeote KM3_195_B08</name>
    <dbReference type="NCBI Taxonomy" id="1457970"/>
    <lineage>
        <taxon>Archaea</taxon>
        <taxon>Methanobacteriati</taxon>
        <taxon>Methanobacteriota</taxon>
        <taxon>environmental samples</taxon>
    </lineage>
</organism>
<proteinExistence type="predicted"/>
<name>A0A075GUZ0_9EURY</name>
<sequence>MAFMHKDSELQERESKALSSWSDLQPYLKKENWSPRDVTTALRLWADVQKGIDAATTPQLKTLKSTIQNHLNKTSISMEMSIGDKLFCLKLLSTKNTTESLSTIHSWVRTYGQEKSLLISGPLHIQDDNPTLRFIGKKYATFVLGKEKRVFLQKEAGIRNFLRYPPQVLHNTYTFLNGGLTSGKVVFYLGATTDYNGAFYQNIIDFQDASAAGYKIIAMEAYSEKTFLAKMQRFVDQLKTTESIQLNTIMFSAHGYYDHLNYGSKPDETSDIAVSDVGKKLFENMSTIFGDYKFKQAFIFSCYAGGKKSPGFVNIGSILKDTGIAHAFYASPTVGRARLRVSEGSFGTNPGKLIANYIPHNSETNKERPMIKL</sequence>
<reference evidence="1" key="1">
    <citation type="journal article" date="2014" name="Genome Biol. Evol.">
        <title>Pangenome evidence for extensive interdomain horizontal transfer affecting lineage core and shell genes in uncultured planktonic thaumarchaeota and euryarchaeota.</title>
        <authorList>
            <person name="Deschamps P."/>
            <person name="Zivanovic Y."/>
            <person name="Moreira D."/>
            <person name="Rodriguez-Valera F."/>
            <person name="Lopez-Garcia P."/>
        </authorList>
    </citation>
    <scope>NUCLEOTIDE SEQUENCE</scope>
</reference>
<dbReference type="AlphaFoldDB" id="A0A075GUZ0"/>
<protein>
    <submittedName>
        <fullName evidence="1">Uncharacterized protein</fullName>
    </submittedName>
</protein>
<dbReference type="EMBL" id="KF900780">
    <property type="protein sequence ID" value="AIF06770.1"/>
    <property type="molecule type" value="Genomic_DNA"/>
</dbReference>
<evidence type="ECO:0000313" key="1">
    <source>
        <dbReference type="EMBL" id="AIF06770.1"/>
    </source>
</evidence>